<evidence type="ECO:0000313" key="5">
    <source>
        <dbReference type="Proteomes" id="UP000465302"/>
    </source>
</evidence>
<reference evidence="3 4" key="1">
    <citation type="submission" date="2017-10" db="EMBL/GenBank/DDBJ databases">
        <title>The new phylogeny of genus Mycobacterium.</title>
        <authorList>
            <person name="Tortoli E."/>
            <person name="Trovato A."/>
            <person name="Cirillo D.M."/>
        </authorList>
    </citation>
    <scope>NUCLEOTIDE SEQUENCE [LARGE SCALE GENOMIC DNA]</scope>
    <source>
        <strain evidence="3 4">CCUG37673</strain>
    </source>
</reference>
<dbReference type="InterPro" id="IPR000836">
    <property type="entry name" value="PRTase_dom"/>
</dbReference>
<dbReference type="PANTHER" id="PTHR47505">
    <property type="entry name" value="DNA UTILIZATION PROTEIN YHGH"/>
    <property type="match status" value="1"/>
</dbReference>
<dbReference type="Proteomes" id="UP000465302">
    <property type="component" value="Unassembled WGS sequence"/>
</dbReference>
<keyword evidence="3" id="KW-0328">Glycosyltransferase</keyword>
<comment type="similarity">
    <text evidence="1">Belongs to the ComF/GntX family.</text>
</comment>
<evidence type="ECO:0000313" key="4">
    <source>
        <dbReference type="Proteomes" id="UP000220914"/>
    </source>
</evidence>
<dbReference type="EMBL" id="PDCP01000015">
    <property type="protein sequence ID" value="PEG39309.1"/>
    <property type="molecule type" value="Genomic_DNA"/>
</dbReference>
<dbReference type="OrthoDB" id="5244859at2"/>
<dbReference type="Proteomes" id="UP000220914">
    <property type="component" value="Unassembled WGS sequence"/>
</dbReference>
<dbReference type="RefSeq" id="WP_097940016.1">
    <property type="nucleotide sequence ID" value="NZ_BLKS01000001.1"/>
</dbReference>
<dbReference type="Gene3D" id="3.40.50.2020">
    <property type="match status" value="1"/>
</dbReference>
<comment type="caution">
    <text evidence="3">The sequence shown here is derived from an EMBL/GenBank/DDBJ whole genome shotgun (WGS) entry which is preliminary data.</text>
</comment>
<gene>
    <name evidence="3" type="ORF">CQY20_10470</name>
    <name evidence="2" type="ORF">MAGR_31260</name>
</gene>
<organism evidence="3 4">
    <name type="scientific">Mycolicibacterium agri</name>
    <name type="common">Mycobacterium agri</name>
    <dbReference type="NCBI Taxonomy" id="36811"/>
    <lineage>
        <taxon>Bacteria</taxon>
        <taxon>Bacillati</taxon>
        <taxon>Actinomycetota</taxon>
        <taxon>Actinomycetes</taxon>
        <taxon>Mycobacteriales</taxon>
        <taxon>Mycobacteriaceae</taxon>
        <taxon>Mycolicibacterium</taxon>
    </lineage>
</organism>
<evidence type="ECO:0000313" key="2">
    <source>
        <dbReference type="EMBL" id="GFG51685.1"/>
    </source>
</evidence>
<accession>A0A2A7N643</accession>
<evidence type="ECO:0000256" key="1">
    <source>
        <dbReference type="ARBA" id="ARBA00008007"/>
    </source>
</evidence>
<evidence type="ECO:0000313" key="3">
    <source>
        <dbReference type="EMBL" id="PEG39309.1"/>
    </source>
</evidence>
<keyword evidence="3" id="KW-0808">Transferase</keyword>
<proteinExistence type="inferred from homology"/>
<dbReference type="GO" id="GO:0016757">
    <property type="term" value="F:glycosyltransferase activity"/>
    <property type="evidence" value="ECO:0007669"/>
    <property type="project" value="UniProtKB-KW"/>
</dbReference>
<reference evidence="2" key="3">
    <citation type="submission" date="2020-02" db="EMBL/GenBank/DDBJ databases">
        <authorList>
            <person name="Matsumoto Y."/>
            <person name="Motooka D."/>
            <person name="Nakamura S."/>
        </authorList>
    </citation>
    <scope>NUCLEOTIDE SEQUENCE</scope>
    <source>
        <strain evidence="2">JCM 6377</strain>
    </source>
</reference>
<dbReference type="CDD" id="cd06223">
    <property type="entry name" value="PRTases_typeI"/>
    <property type="match status" value="1"/>
</dbReference>
<dbReference type="EMBL" id="BLKS01000001">
    <property type="protein sequence ID" value="GFG51685.1"/>
    <property type="molecule type" value="Genomic_DNA"/>
</dbReference>
<reference evidence="2 5" key="2">
    <citation type="journal article" date="2019" name="Emerg. Microbes Infect.">
        <title>Comprehensive subspecies identification of 175 nontuberculous mycobacteria species based on 7547 genomic profiles.</title>
        <authorList>
            <person name="Matsumoto Y."/>
            <person name="Kinjo T."/>
            <person name="Motooka D."/>
            <person name="Nabeya D."/>
            <person name="Jung N."/>
            <person name="Uechi K."/>
            <person name="Horii T."/>
            <person name="Iida T."/>
            <person name="Fujita J."/>
            <person name="Nakamura S."/>
        </authorList>
    </citation>
    <scope>NUCLEOTIDE SEQUENCE [LARGE SCALE GENOMIC DNA]</scope>
    <source>
        <strain evidence="2 5">JCM 6377</strain>
    </source>
</reference>
<dbReference type="SUPFAM" id="SSF53271">
    <property type="entry name" value="PRTase-like"/>
    <property type="match status" value="1"/>
</dbReference>
<name>A0A2A7N643_MYCAG</name>
<dbReference type="PANTHER" id="PTHR47505:SF1">
    <property type="entry name" value="DNA UTILIZATION PROTEIN YHGH"/>
    <property type="match status" value="1"/>
</dbReference>
<dbReference type="InterPro" id="IPR051910">
    <property type="entry name" value="ComF/GntX_DNA_util-trans"/>
</dbReference>
<dbReference type="AlphaFoldDB" id="A0A2A7N643"/>
<keyword evidence="4" id="KW-1185">Reference proteome</keyword>
<protein>
    <submittedName>
        <fullName evidence="3">Phosphoribosyltransferase</fullName>
    </submittedName>
</protein>
<sequence length="215" mass="22600">MLDLVLPLECGGCGAPSTRWCEACARQLRVRPDEPHLIAPRVPPGVPVFSLGRYAGARRNALVAVKEHGRADLVGPLAAALDAALRRLQAWRVVEAPLAVVPAPTRRLAARRRGGDPVARMAQAATRQNPDAAVVPALRMAALVRDSVGLSSAARQRNVAGRVRLCRPADRLDRPGGDVILVDDIVTTGATAAESVRVLQTCAVPVAAVLALAHA</sequence>
<dbReference type="InterPro" id="IPR029057">
    <property type="entry name" value="PRTase-like"/>
</dbReference>